<gene>
    <name evidence="1" type="ORF">PCASD_23157</name>
</gene>
<protein>
    <submittedName>
        <fullName evidence="1">Uncharacterized protein</fullName>
    </submittedName>
</protein>
<name>A0A2N5TIG6_9BASI</name>
<sequence>MNKLTKPNNQELSRMPPNEHAALLQATAPISEGLRSLLWHLDDYVRVPDEFRDKPADPIADSLNNTFWILHDYFDLQQGAVRAFYHDFRYQFSLWNQLFHYSVHRLHATHQTALFEFTARIHMNPTE</sequence>
<dbReference type="Proteomes" id="UP000235392">
    <property type="component" value="Unassembled WGS sequence"/>
</dbReference>
<reference evidence="1 2" key="1">
    <citation type="submission" date="2017-11" db="EMBL/GenBank/DDBJ databases">
        <title>De novo assembly and phasing of dikaryotic genomes from two isolates of Puccinia coronata f. sp. avenae, the causal agent of oat crown rust.</title>
        <authorList>
            <person name="Miller M.E."/>
            <person name="Zhang Y."/>
            <person name="Omidvar V."/>
            <person name="Sperschneider J."/>
            <person name="Schwessinger B."/>
            <person name="Raley C."/>
            <person name="Palmer J.M."/>
            <person name="Garnica D."/>
            <person name="Upadhyaya N."/>
            <person name="Rathjen J."/>
            <person name="Taylor J.M."/>
            <person name="Park R.F."/>
            <person name="Dodds P.N."/>
            <person name="Hirsch C.D."/>
            <person name="Kianian S.F."/>
            <person name="Figueroa M."/>
        </authorList>
    </citation>
    <scope>NUCLEOTIDE SEQUENCE [LARGE SCALE GENOMIC DNA]</scope>
    <source>
        <strain evidence="1">12SD80</strain>
    </source>
</reference>
<dbReference type="AlphaFoldDB" id="A0A2N5TIG6"/>
<evidence type="ECO:0000313" key="1">
    <source>
        <dbReference type="EMBL" id="PLW25290.1"/>
    </source>
</evidence>
<evidence type="ECO:0000313" key="2">
    <source>
        <dbReference type="Proteomes" id="UP000235392"/>
    </source>
</evidence>
<accession>A0A2N5TIG6</accession>
<organism evidence="1 2">
    <name type="scientific">Puccinia coronata f. sp. avenae</name>
    <dbReference type="NCBI Taxonomy" id="200324"/>
    <lineage>
        <taxon>Eukaryota</taxon>
        <taxon>Fungi</taxon>
        <taxon>Dikarya</taxon>
        <taxon>Basidiomycota</taxon>
        <taxon>Pucciniomycotina</taxon>
        <taxon>Pucciniomycetes</taxon>
        <taxon>Pucciniales</taxon>
        <taxon>Pucciniaceae</taxon>
        <taxon>Puccinia</taxon>
    </lineage>
</organism>
<comment type="caution">
    <text evidence="1">The sequence shown here is derived from an EMBL/GenBank/DDBJ whole genome shotgun (WGS) entry which is preliminary data.</text>
</comment>
<proteinExistence type="predicted"/>
<dbReference type="EMBL" id="PGCI01000551">
    <property type="protein sequence ID" value="PLW25290.1"/>
    <property type="molecule type" value="Genomic_DNA"/>
</dbReference>